<evidence type="ECO:0000256" key="5">
    <source>
        <dbReference type="SAM" id="MobiDB-lite"/>
    </source>
</evidence>
<reference evidence="6 7" key="1">
    <citation type="submission" date="2022-10" db="EMBL/GenBank/DDBJ databases">
        <title>WGS assembly of Paspalum vaginatum 540-79.</title>
        <authorList>
            <person name="Sun G."/>
            <person name="Wase N."/>
            <person name="Shu S."/>
            <person name="Jenkins J."/>
            <person name="Zhou B."/>
            <person name="Torres-Rodriguez J."/>
            <person name="Chen C."/>
            <person name="Sandor L."/>
            <person name="Plott C."/>
            <person name="Yoshinga Y."/>
            <person name="Daum C."/>
            <person name="Qi P."/>
            <person name="Barry K."/>
            <person name="Lipzen A."/>
            <person name="Berry L."/>
            <person name="Pedersen C."/>
            <person name="Gottilla T."/>
            <person name="Foltz A."/>
            <person name="Yu H."/>
            <person name="O'Malley R."/>
            <person name="Zhang C."/>
            <person name="Devos K."/>
            <person name="Sigmon B."/>
            <person name="Yu B."/>
            <person name="Obata T."/>
            <person name="Schmutz J."/>
            <person name="Schnable J."/>
        </authorList>
    </citation>
    <scope>NUCLEOTIDE SEQUENCE [LARGE SCALE GENOMIC DNA]</scope>
    <source>
        <strain evidence="7">cv. 540-79</strain>
    </source>
</reference>
<keyword evidence="3" id="KW-0964">Secreted</keyword>
<sequence>MARPPRSCAIARRYGKPSGPCDAADLDDELLPGGLRQKRTPRPGSGSHHCMPAAGRGTPAVITVRVQARRERWRAGGVRWALPQQRRADRGVVHGLTEWWYTGTRRCHRNIRITNAHHGRSVEARVVDECDSRRCCRHSIVDSSPAVWRALGLDTDVSEVHVTWADA</sequence>
<dbReference type="PANTHER" id="PTHR33191">
    <property type="entry name" value="RIPENING-RELATED PROTEIN 2-RELATED"/>
    <property type="match status" value="1"/>
</dbReference>
<gene>
    <name evidence="6" type="ORF">BS78_K188800</name>
</gene>
<evidence type="ECO:0000256" key="3">
    <source>
        <dbReference type="ARBA" id="ARBA00022525"/>
    </source>
</evidence>
<dbReference type="Pfam" id="PF24300">
    <property type="entry name" value="KWL1"/>
    <property type="match status" value="1"/>
</dbReference>
<evidence type="ECO:0000256" key="1">
    <source>
        <dbReference type="ARBA" id="ARBA00004613"/>
    </source>
</evidence>
<dbReference type="Gene3D" id="2.40.40.10">
    <property type="entry name" value="RlpA-like domain"/>
    <property type="match status" value="1"/>
</dbReference>
<accession>A0A9W7XBE4</accession>
<dbReference type="OrthoDB" id="406505at2759"/>
<evidence type="ECO:0000256" key="4">
    <source>
        <dbReference type="ARBA" id="ARBA00022729"/>
    </source>
</evidence>
<organism evidence="6 7">
    <name type="scientific">Paspalum vaginatum</name>
    <name type="common">seashore paspalum</name>
    <dbReference type="NCBI Taxonomy" id="158149"/>
    <lineage>
        <taxon>Eukaryota</taxon>
        <taxon>Viridiplantae</taxon>
        <taxon>Streptophyta</taxon>
        <taxon>Embryophyta</taxon>
        <taxon>Tracheophyta</taxon>
        <taxon>Spermatophyta</taxon>
        <taxon>Magnoliopsida</taxon>
        <taxon>Liliopsida</taxon>
        <taxon>Poales</taxon>
        <taxon>Poaceae</taxon>
        <taxon>PACMAD clade</taxon>
        <taxon>Panicoideae</taxon>
        <taxon>Andropogonodae</taxon>
        <taxon>Paspaleae</taxon>
        <taxon>Paspalinae</taxon>
        <taxon>Paspalum</taxon>
    </lineage>
</organism>
<evidence type="ECO:0008006" key="8">
    <source>
        <dbReference type="Google" id="ProtNLM"/>
    </source>
</evidence>
<feature type="region of interest" description="Disordered" evidence="5">
    <location>
        <begin position="1"/>
        <end position="55"/>
    </location>
</feature>
<dbReference type="GO" id="GO:0005576">
    <property type="term" value="C:extracellular region"/>
    <property type="evidence" value="ECO:0007669"/>
    <property type="project" value="UniProtKB-SubCell"/>
</dbReference>
<proteinExistence type="inferred from homology"/>
<comment type="caution">
    <text evidence="6">The sequence shown here is derived from an EMBL/GenBank/DDBJ whole genome shotgun (WGS) entry which is preliminary data.</text>
</comment>
<keyword evidence="7" id="KW-1185">Reference proteome</keyword>
<dbReference type="AlphaFoldDB" id="A0A9W7XBE4"/>
<evidence type="ECO:0000256" key="2">
    <source>
        <dbReference type="ARBA" id="ARBA00005592"/>
    </source>
</evidence>
<evidence type="ECO:0000313" key="7">
    <source>
        <dbReference type="Proteomes" id="UP001164776"/>
    </source>
</evidence>
<dbReference type="EMBL" id="MU629675">
    <property type="protein sequence ID" value="KAJ1255542.1"/>
    <property type="molecule type" value="Genomic_DNA"/>
</dbReference>
<dbReference type="PANTHER" id="PTHR33191:SF56">
    <property type="entry name" value="RIPENING-RELATED PROTEIN 7-RELATED"/>
    <property type="match status" value="1"/>
</dbReference>
<comment type="subcellular location">
    <subcellularLocation>
        <location evidence="1">Secreted</location>
    </subcellularLocation>
</comment>
<evidence type="ECO:0000313" key="6">
    <source>
        <dbReference type="EMBL" id="KAJ1255542.1"/>
    </source>
</evidence>
<comment type="similarity">
    <text evidence="2">Belongs to the kiwellin family.</text>
</comment>
<dbReference type="SUPFAM" id="SSF50685">
    <property type="entry name" value="Barwin-like endoglucanases"/>
    <property type="match status" value="1"/>
</dbReference>
<dbReference type="InterPro" id="IPR036908">
    <property type="entry name" value="RlpA-like_sf"/>
</dbReference>
<name>A0A9W7XBE4_9POAL</name>
<protein>
    <recommendedName>
        <fullName evidence="8">RlpA-like protein double-psi beta-barrel domain-containing protein</fullName>
    </recommendedName>
</protein>
<dbReference type="InterPro" id="IPR039271">
    <property type="entry name" value="Kiwellin-like"/>
</dbReference>
<keyword evidence="4" id="KW-0732">Signal</keyword>
<dbReference type="Proteomes" id="UP001164776">
    <property type="component" value="Unassembled WGS sequence"/>
</dbReference>